<evidence type="ECO:0000256" key="7">
    <source>
        <dbReference type="ARBA" id="ARBA00023136"/>
    </source>
</evidence>
<evidence type="ECO:0000256" key="8">
    <source>
        <dbReference type="SAM" id="Phobius"/>
    </source>
</evidence>
<dbReference type="GO" id="GO:0016020">
    <property type="term" value="C:membrane"/>
    <property type="evidence" value="ECO:0007669"/>
    <property type="project" value="UniProtKB-SubCell"/>
</dbReference>
<keyword evidence="4" id="KW-0309">Germination</keyword>
<protein>
    <submittedName>
        <fullName evidence="9">Spore germination protein</fullName>
    </submittedName>
</protein>
<feature type="transmembrane region" description="Helical" evidence="8">
    <location>
        <begin position="20"/>
        <end position="40"/>
    </location>
</feature>
<dbReference type="InterPro" id="IPR004761">
    <property type="entry name" value="Spore_GerAB"/>
</dbReference>
<comment type="similarity">
    <text evidence="2">Belongs to the amino acid-polyamine-organocation (APC) superfamily. Spore germination protein (SGP) (TC 2.A.3.9) family.</text>
</comment>
<comment type="caution">
    <text evidence="9">The sequence shown here is derived from an EMBL/GenBank/DDBJ whole genome shotgun (WGS) entry which is preliminary data.</text>
</comment>
<feature type="transmembrane region" description="Helical" evidence="8">
    <location>
        <begin position="342"/>
        <end position="365"/>
    </location>
</feature>
<evidence type="ECO:0000313" key="10">
    <source>
        <dbReference type="Proteomes" id="UP001145050"/>
    </source>
</evidence>
<keyword evidence="10" id="KW-1185">Reference proteome</keyword>
<feature type="transmembrane region" description="Helical" evidence="8">
    <location>
        <begin position="193"/>
        <end position="211"/>
    </location>
</feature>
<evidence type="ECO:0000256" key="4">
    <source>
        <dbReference type="ARBA" id="ARBA00022544"/>
    </source>
</evidence>
<gene>
    <name evidence="9" type="ORF">NC797_07375</name>
</gene>
<name>A0A9X4AM06_9BACI</name>
<keyword evidence="7 8" id="KW-0472">Membrane</keyword>
<evidence type="ECO:0000256" key="2">
    <source>
        <dbReference type="ARBA" id="ARBA00007998"/>
    </source>
</evidence>
<dbReference type="Proteomes" id="UP001145050">
    <property type="component" value="Unassembled WGS sequence"/>
</dbReference>
<evidence type="ECO:0000256" key="6">
    <source>
        <dbReference type="ARBA" id="ARBA00022989"/>
    </source>
</evidence>
<dbReference type="RefSeq" id="WP_272436134.1">
    <property type="nucleotide sequence ID" value="NZ_JAMQKB010000005.1"/>
</dbReference>
<dbReference type="EMBL" id="JAMQKB010000005">
    <property type="protein sequence ID" value="MDC3424329.1"/>
    <property type="molecule type" value="Genomic_DNA"/>
</dbReference>
<feature type="transmembrane region" description="Helical" evidence="8">
    <location>
        <begin position="313"/>
        <end position="330"/>
    </location>
</feature>
<feature type="transmembrane region" description="Helical" evidence="8">
    <location>
        <begin position="79"/>
        <end position="107"/>
    </location>
</feature>
<dbReference type="PANTHER" id="PTHR34975:SF2">
    <property type="entry name" value="SPORE GERMINATION PROTEIN A2"/>
    <property type="match status" value="1"/>
</dbReference>
<dbReference type="AlphaFoldDB" id="A0A9X4AM06"/>
<keyword evidence="3" id="KW-0813">Transport</keyword>
<reference evidence="9" key="1">
    <citation type="submission" date="2022-06" db="EMBL/GenBank/DDBJ databases">
        <title>Aquibacillus sp. a new bacterium isolated from soil saline samples.</title>
        <authorList>
            <person name="Galisteo C."/>
            <person name="De La Haba R."/>
            <person name="Sanchez-Porro C."/>
            <person name="Ventosa A."/>
        </authorList>
    </citation>
    <scope>NUCLEOTIDE SEQUENCE</scope>
    <source>
        <strain evidence="9">3ASR75-11</strain>
    </source>
</reference>
<evidence type="ECO:0000256" key="5">
    <source>
        <dbReference type="ARBA" id="ARBA00022692"/>
    </source>
</evidence>
<feature type="transmembrane region" description="Helical" evidence="8">
    <location>
        <begin position="46"/>
        <end position="67"/>
    </location>
</feature>
<dbReference type="PANTHER" id="PTHR34975">
    <property type="entry name" value="SPORE GERMINATION PROTEIN A2"/>
    <property type="match status" value="1"/>
</dbReference>
<dbReference type="Pfam" id="PF03845">
    <property type="entry name" value="Spore_permease"/>
    <property type="match status" value="1"/>
</dbReference>
<feature type="transmembrane region" description="Helical" evidence="8">
    <location>
        <begin position="277"/>
        <end position="301"/>
    </location>
</feature>
<dbReference type="GO" id="GO:0009847">
    <property type="term" value="P:spore germination"/>
    <property type="evidence" value="ECO:0007669"/>
    <property type="project" value="InterPro"/>
</dbReference>
<feature type="transmembrane region" description="Helical" evidence="8">
    <location>
        <begin position="153"/>
        <end position="173"/>
    </location>
</feature>
<evidence type="ECO:0000256" key="1">
    <source>
        <dbReference type="ARBA" id="ARBA00004141"/>
    </source>
</evidence>
<sequence>MIAMNSHAYDQIDSKQVTALIIMTIFPTVILLNPSILLRVNGKDAPWVLLLAIFSGFLFARISVVIYRKFPAQRQTQTFFIAFGRWVGSVFCFIYLLVTLSLLVLIFREFAELASWAFSYSDIPVSILLIMGGILAFVMSVSGIEVMARMCQLFLPVSILVILVILIAAVPWMNWSFLSPPIPEINQDLFLMAVHPAGFFSEGLLIGMFFPHVQAKITELSRAMVSGMVWTGGICLITLIGLVAFFGGKLGGDLTMPLLHLSKSIRYGTFISHMQVLLVPFLVSSISIKMAIVLHAISLGFQDLLKLQSHRMAALFFAIISIAAALMLFDNTADLFHYLTKYGTYVLFPAFVTLTILPYSFVTLFHRARNGSA</sequence>
<keyword evidence="5 8" id="KW-0812">Transmembrane</keyword>
<feature type="transmembrane region" description="Helical" evidence="8">
    <location>
        <begin position="127"/>
        <end position="146"/>
    </location>
</feature>
<keyword evidence="6 8" id="KW-1133">Transmembrane helix</keyword>
<feature type="transmembrane region" description="Helical" evidence="8">
    <location>
        <begin position="223"/>
        <end position="246"/>
    </location>
</feature>
<comment type="subcellular location">
    <subcellularLocation>
        <location evidence="1">Membrane</location>
        <topology evidence="1">Multi-pass membrane protein</topology>
    </subcellularLocation>
</comment>
<accession>A0A9X4AM06</accession>
<evidence type="ECO:0000256" key="3">
    <source>
        <dbReference type="ARBA" id="ARBA00022448"/>
    </source>
</evidence>
<organism evidence="9 10">
    <name type="scientific">Terrihalobacillus insolitus</name>
    <dbReference type="NCBI Taxonomy" id="2950438"/>
    <lineage>
        <taxon>Bacteria</taxon>
        <taxon>Bacillati</taxon>
        <taxon>Bacillota</taxon>
        <taxon>Bacilli</taxon>
        <taxon>Bacillales</taxon>
        <taxon>Bacillaceae</taxon>
        <taxon>Terrihalobacillus</taxon>
    </lineage>
</organism>
<proteinExistence type="inferred from homology"/>
<evidence type="ECO:0000313" key="9">
    <source>
        <dbReference type="EMBL" id="MDC3424329.1"/>
    </source>
</evidence>